<name>A0A7D8EU81_SALER</name>
<feature type="signal peptide" evidence="2">
    <location>
        <begin position="1"/>
        <end position="20"/>
    </location>
</feature>
<gene>
    <name evidence="4" type="ORF">NCTC6385_05027</name>
</gene>
<proteinExistence type="predicted"/>
<dbReference type="Pfam" id="PF10671">
    <property type="entry name" value="TcpQ"/>
    <property type="match status" value="1"/>
</dbReference>
<evidence type="ECO:0000259" key="3">
    <source>
        <dbReference type="Pfam" id="PF10671"/>
    </source>
</evidence>
<feature type="domain" description="Toxin co-regulated pilus biosynthesis protein Q C-terminal" evidence="3">
    <location>
        <begin position="102"/>
        <end position="170"/>
    </location>
</feature>
<feature type="compositionally biased region" description="Low complexity" evidence="1">
    <location>
        <begin position="65"/>
        <end position="78"/>
    </location>
</feature>
<reference evidence="4 5" key="1">
    <citation type="submission" date="2018-06" db="EMBL/GenBank/DDBJ databases">
        <authorList>
            <consortium name="Pathogen Informatics"/>
            <person name="Doyle S."/>
        </authorList>
    </citation>
    <scope>NUCLEOTIDE SEQUENCE [LARGE SCALE GENOMIC DNA]</scope>
    <source>
        <strain evidence="4 5">NCTC6385</strain>
    </source>
</reference>
<accession>A0A7D8EU81</accession>
<sequence>MKVKIITGIALMALSSLSVAAGHAGASVSDLSRSPFQADRDKARMQTAHLTPSVSAPVSGGGGAVVSPAATSSTLTSPVQQKQPATGAYNPWLTLNLQDSHLLSQDIDAWAKSQGMRLLWNSNRDYLIYSAIHLTGKNRDELLNQLGELFRSENYGLVVKLYEKNNVLVIDGQ</sequence>
<evidence type="ECO:0000256" key="2">
    <source>
        <dbReference type="SAM" id="SignalP"/>
    </source>
</evidence>
<feature type="region of interest" description="Disordered" evidence="1">
    <location>
        <begin position="51"/>
        <end position="83"/>
    </location>
</feature>
<evidence type="ECO:0000256" key="1">
    <source>
        <dbReference type="SAM" id="MobiDB-lite"/>
    </source>
</evidence>
<protein>
    <submittedName>
        <fullName evidence="4">Toxin co-regulated pilus biosynthesis proteinQ</fullName>
    </submittedName>
</protein>
<dbReference type="EMBL" id="UGWV01000002">
    <property type="protein sequence ID" value="SUF97970.1"/>
    <property type="molecule type" value="Genomic_DNA"/>
</dbReference>
<dbReference type="AlphaFoldDB" id="A0A7D8EU81"/>
<dbReference type="Proteomes" id="UP000254463">
    <property type="component" value="Unassembled WGS sequence"/>
</dbReference>
<keyword evidence="2" id="KW-0732">Signal</keyword>
<dbReference type="InterPro" id="IPR018927">
    <property type="entry name" value="Pilus_synth_Q_C"/>
</dbReference>
<evidence type="ECO:0000313" key="4">
    <source>
        <dbReference type="EMBL" id="SUF97970.1"/>
    </source>
</evidence>
<evidence type="ECO:0000313" key="5">
    <source>
        <dbReference type="Proteomes" id="UP000254463"/>
    </source>
</evidence>
<feature type="chain" id="PRO_5028474252" evidence="2">
    <location>
        <begin position="21"/>
        <end position="173"/>
    </location>
</feature>
<organism evidence="4 5">
    <name type="scientific">Salmonella enterica</name>
    <name type="common">Salmonella choleraesuis</name>
    <dbReference type="NCBI Taxonomy" id="28901"/>
    <lineage>
        <taxon>Bacteria</taxon>
        <taxon>Pseudomonadati</taxon>
        <taxon>Pseudomonadota</taxon>
        <taxon>Gammaproteobacteria</taxon>
        <taxon>Enterobacterales</taxon>
        <taxon>Enterobacteriaceae</taxon>
        <taxon>Salmonella</taxon>
    </lineage>
</organism>